<accession>A0A7C3RJ18</accession>
<evidence type="ECO:0000313" key="2">
    <source>
        <dbReference type="EMBL" id="HFX12780.1"/>
    </source>
</evidence>
<keyword evidence="1" id="KW-0472">Membrane</keyword>
<dbReference type="AlphaFoldDB" id="A0A7C3RJ18"/>
<dbReference type="PROSITE" id="PS00409">
    <property type="entry name" value="PROKAR_NTER_METHYL"/>
    <property type="match status" value="1"/>
</dbReference>
<protein>
    <submittedName>
        <fullName evidence="2">Prepilin-type N-terminal cleavage/methylation domain-containing protein</fullName>
    </submittedName>
</protein>
<name>A0A7C3RJ18_DICTH</name>
<dbReference type="NCBIfam" id="TIGR02532">
    <property type="entry name" value="IV_pilin_GFxxxE"/>
    <property type="match status" value="1"/>
</dbReference>
<organism evidence="2">
    <name type="scientific">Dictyoglomus thermophilum</name>
    <dbReference type="NCBI Taxonomy" id="14"/>
    <lineage>
        <taxon>Bacteria</taxon>
        <taxon>Pseudomonadati</taxon>
        <taxon>Dictyoglomota</taxon>
        <taxon>Dictyoglomia</taxon>
        <taxon>Dictyoglomales</taxon>
        <taxon>Dictyoglomaceae</taxon>
        <taxon>Dictyoglomus</taxon>
    </lineage>
</organism>
<comment type="caution">
    <text evidence="2">The sequence shown here is derived from an EMBL/GenBank/DDBJ whole genome shotgun (WGS) entry which is preliminary data.</text>
</comment>
<dbReference type="EMBL" id="DTIN01000009">
    <property type="protein sequence ID" value="HFX12780.1"/>
    <property type="molecule type" value="Genomic_DNA"/>
</dbReference>
<keyword evidence="1" id="KW-0812">Transmembrane</keyword>
<dbReference type="InterPro" id="IPR012902">
    <property type="entry name" value="N_methyl_site"/>
</dbReference>
<feature type="transmembrane region" description="Helical" evidence="1">
    <location>
        <begin position="12"/>
        <end position="38"/>
    </location>
</feature>
<dbReference type="Pfam" id="PF07963">
    <property type="entry name" value="N_methyl"/>
    <property type="match status" value="1"/>
</dbReference>
<sequence>MKKGFTLIELLIGVSISLIIVALVVSFLTTGSLGYQFINKKIQYQRNARLVAERLIREVKKASIIDSTSDGGNLIFSYTYYDFSTNPISSTLSTIRYYIDNNGILRRQVKQGNLWVGNNPLTESDFKVIPPIFFYYDDSGNIVSPRNAQIVQVVLKFDGNKDNVVDYTLTFSIFLPIKNTYYLK</sequence>
<proteinExistence type="predicted"/>
<reference evidence="2" key="1">
    <citation type="journal article" date="2020" name="mSystems">
        <title>Genome- and Community-Level Interaction Insights into Carbon Utilization and Element Cycling Functions of Hydrothermarchaeota in Hydrothermal Sediment.</title>
        <authorList>
            <person name="Zhou Z."/>
            <person name="Liu Y."/>
            <person name="Xu W."/>
            <person name="Pan J."/>
            <person name="Luo Z.H."/>
            <person name="Li M."/>
        </authorList>
    </citation>
    <scope>NUCLEOTIDE SEQUENCE [LARGE SCALE GENOMIC DNA]</scope>
    <source>
        <strain evidence="2">SpSt-81</strain>
    </source>
</reference>
<evidence type="ECO:0000256" key="1">
    <source>
        <dbReference type="SAM" id="Phobius"/>
    </source>
</evidence>
<gene>
    <name evidence="2" type="ORF">ENW00_01255</name>
</gene>
<keyword evidence="1" id="KW-1133">Transmembrane helix</keyword>